<dbReference type="InterPro" id="IPR011048">
    <property type="entry name" value="Haem_d1_sf"/>
</dbReference>
<dbReference type="EMBL" id="LCPW01000008">
    <property type="protein sequence ID" value="KKW05791.1"/>
    <property type="molecule type" value="Genomic_DNA"/>
</dbReference>
<gene>
    <name evidence="2" type="ORF">UY40_C0008G0018</name>
</gene>
<protein>
    <recommendedName>
        <fullName evidence="4">LVIVD repeat protein</fullName>
    </recommendedName>
</protein>
<evidence type="ECO:0000313" key="3">
    <source>
        <dbReference type="Proteomes" id="UP000034119"/>
    </source>
</evidence>
<dbReference type="STRING" id="1618342.UY40_C0008G0018"/>
<proteinExistence type="predicted"/>
<dbReference type="PATRIC" id="fig|1618342.3.peg.355"/>
<comment type="caution">
    <text evidence="2">The sequence shown here is derived from an EMBL/GenBank/DDBJ whole genome shotgun (WGS) entry which is preliminary data.</text>
</comment>
<name>A0A0G1VH87_9BACT</name>
<keyword evidence="1" id="KW-0472">Membrane</keyword>
<dbReference type="Proteomes" id="UP000034119">
    <property type="component" value="Unassembled WGS sequence"/>
</dbReference>
<evidence type="ECO:0000256" key="1">
    <source>
        <dbReference type="SAM" id="Phobius"/>
    </source>
</evidence>
<keyword evidence="1" id="KW-1133">Transmembrane helix</keyword>
<dbReference type="SUPFAM" id="SSF51004">
    <property type="entry name" value="C-terminal (heme d1) domain of cytochrome cd1-nitrite reductase"/>
    <property type="match status" value="1"/>
</dbReference>
<sequence length="493" mass="51790">MILKGKRSSFTILEIIIAIGLFAITVGGIAGLIAQTFSLNRLGEEESYGNFLAIEGLEATRAIARRDYFNLVNGTYGLDATPTSWEFSGNSQNFGKFTRQIVVSNVFRDTGGNVVADPTDGTLDLFTKRVEALVTWNFAPGRNNEVSLKTYFTFWNESICEWQDTVALNKVGELNLPGNLDATDIEVEEDVGYVTQGSSNRGEFYVLDLSNPVSPQIAGSLTPALSERINAVSVVGSYAYLATARPAQELLVVNVSNPASPSLVGSNGVPAAVALDVAATEDFAYLGITSNSGPEFYIYNITNPASPAVLGTFEVGKDVSAVSVIGNRAYLAVTITGAGQPNLLILDISNPSSPNQVGSYADPLAPSGAKGEAVFYAGGIAHLVISGSASDPLYYLLDVSNPASINRIGYLPAQGAMQGINDVEAGSGFALLATNKADSAILIVDIRNPAQPKTKFPVPLGPGVNGLGAEINGCNAYVASSDPNEEIKVLAPQ</sequence>
<keyword evidence="1" id="KW-0812">Transmembrane</keyword>
<evidence type="ECO:0008006" key="4">
    <source>
        <dbReference type="Google" id="ProtNLM"/>
    </source>
</evidence>
<dbReference type="Pfam" id="PF08309">
    <property type="entry name" value="LVIVD"/>
    <property type="match status" value="5"/>
</dbReference>
<feature type="transmembrane region" description="Helical" evidence="1">
    <location>
        <begin position="12"/>
        <end position="34"/>
    </location>
</feature>
<dbReference type="AlphaFoldDB" id="A0A0G1VH87"/>
<evidence type="ECO:0000313" key="2">
    <source>
        <dbReference type="EMBL" id="KKW05791.1"/>
    </source>
</evidence>
<organism evidence="2 3">
    <name type="scientific">candidate division CPR1 bacterium GW2011_GWC1_49_13</name>
    <dbReference type="NCBI Taxonomy" id="1618342"/>
    <lineage>
        <taxon>Bacteria</taxon>
        <taxon>candidate division CPR1</taxon>
    </lineage>
</organism>
<accession>A0A0G1VH87</accession>
<reference evidence="2 3" key="1">
    <citation type="journal article" date="2015" name="Nature">
        <title>rRNA introns, odd ribosomes, and small enigmatic genomes across a large radiation of phyla.</title>
        <authorList>
            <person name="Brown C.T."/>
            <person name="Hug L.A."/>
            <person name="Thomas B.C."/>
            <person name="Sharon I."/>
            <person name="Castelle C.J."/>
            <person name="Singh A."/>
            <person name="Wilkins M.J."/>
            <person name="Williams K.H."/>
            <person name="Banfield J.F."/>
        </authorList>
    </citation>
    <scope>NUCLEOTIDE SEQUENCE [LARGE SCALE GENOMIC DNA]</scope>
</reference>
<dbReference type="InterPro" id="IPR013211">
    <property type="entry name" value="LVIVD"/>
</dbReference>